<keyword evidence="3" id="KW-0274">FAD</keyword>
<dbReference type="InterPro" id="IPR016164">
    <property type="entry name" value="FAD-linked_Oxase-like_C"/>
</dbReference>
<dbReference type="PANTHER" id="PTHR11748">
    <property type="entry name" value="D-LACTATE DEHYDROGENASE"/>
    <property type="match status" value="1"/>
</dbReference>
<evidence type="ECO:0000259" key="4">
    <source>
        <dbReference type="PROSITE" id="PS51387"/>
    </source>
</evidence>
<keyword evidence="6" id="KW-1185">Reference proteome</keyword>
<proteinExistence type="inferred from homology"/>
<dbReference type="PANTHER" id="PTHR11748:SF111">
    <property type="entry name" value="D-LACTATE DEHYDROGENASE, MITOCHONDRIAL-RELATED"/>
    <property type="match status" value="1"/>
</dbReference>
<keyword evidence="2" id="KW-0285">Flavoprotein</keyword>
<dbReference type="InterPro" id="IPR016169">
    <property type="entry name" value="FAD-bd_PCMH_sub2"/>
</dbReference>
<organism evidence="5 6">
    <name type="scientific">Hirschia litorea</name>
    <dbReference type="NCBI Taxonomy" id="1199156"/>
    <lineage>
        <taxon>Bacteria</taxon>
        <taxon>Pseudomonadati</taxon>
        <taxon>Pseudomonadota</taxon>
        <taxon>Alphaproteobacteria</taxon>
        <taxon>Hyphomonadales</taxon>
        <taxon>Hyphomonadaceae</taxon>
        <taxon>Hirschia</taxon>
    </lineage>
</organism>
<dbReference type="Gene3D" id="3.30.465.10">
    <property type="match status" value="1"/>
</dbReference>
<comment type="similarity">
    <text evidence="1">Belongs to the FAD-binding oxidoreductase/transferase type 4 family.</text>
</comment>
<dbReference type="InterPro" id="IPR016166">
    <property type="entry name" value="FAD-bd_PCMH"/>
</dbReference>
<dbReference type="SUPFAM" id="SSF56176">
    <property type="entry name" value="FAD-binding/transporter-associated domain-like"/>
    <property type="match status" value="1"/>
</dbReference>
<dbReference type="Pfam" id="PF01565">
    <property type="entry name" value="FAD_binding_4"/>
    <property type="match status" value="1"/>
</dbReference>
<evidence type="ECO:0000256" key="3">
    <source>
        <dbReference type="ARBA" id="ARBA00022827"/>
    </source>
</evidence>
<comment type="caution">
    <text evidence="5">The sequence shown here is derived from an EMBL/GenBank/DDBJ whole genome shotgun (WGS) entry which is preliminary data.</text>
</comment>
<dbReference type="EMBL" id="JBHTBR010000009">
    <property type="protein sequence ID" value="MFC7293051.1"/>
    <property type="molecule type" value="Genomic_DNA"/>
</dbReference>
<feature type="domain" description="FAD-binding PCMH-type" evidence="4">
    <location>
        <begin position="38"/>
        <end position="226"/>
    </location>
</feature>
<name>A0ABW2IQ50_9PROT</name>
<dbReference type="InterPro" id="IPR036318">
    <property type="entry name" value="FAD-bd_PCMH-like_sf"/>
</dbReference>
<gene>
    <name evidence="5" type="ORF">ACFQS8_15625</name>
</gene>
<dbReference type="RefSeq" id="WP_382169120.1">
    <property type="nucleotide sequence ID" value="NZ_JBHTBR010000009.1"/>
</dbReference>
<reference evidence="6" key="1">
    <citation type="journal article" date="2019" name="Int. J. Syst. Evol. Microbiol.">
        <title>The Global Catalogue of Microorganisms (GCM) 10K type strain sequencing project: providing services to taxonomists for standard genome sequencing and annotation.</title>
        <authorList>
            <consortium name="The Broad Institute Genomics Platform"/>
            <consortium name="The Broad Institute Genome Sequencing Center for Infectious Disease"/>
            <person name="Wu L."/>
            <person name="Ma J."/>
        </authorList>
    </citation>
    <scope>NUCLEOTIDE SEQUENCE [LARGE SCALE GENOMIC DNA]</scope>
    <source>
        <strain evidence="6">CCUG 51308</strain>
    </source>
</reference>
<evidence type="ECO:0000256" key="2">
    <source>
        <dbReference type="ARBA" id="ARBA00022630"/>
    </source>
</evidence>
<dbReference type="Proteomes" id="UP001596492">
    <property type="component" value="Unassembled WGS sequence"/>
</dbReference>
<dbReference type="SUPFAM" id="SSF55103">
    <property type="entry name" value="FAD-linked oxidases, C-terminal domain"/>
    <property type="match status" value="1"/>
</dbReference>
<evidence type="ECO:0000313" key="6">
    <source>
        <dbReference type="Proteomes" id="UP001596492"/>
    </source>
</evidence>
<accession>A0ABW2IQ50</accession>
<sequence>MNSQISHEQLENMKLILGRENITDKSADCALFSQDIWAVGELANFVASPENTAQLSQIVQLAAKENIALNPRGGGMSYTKGYIPSKVNTGILDLSKMNRILEINAEDMYVTVQAGCTWKTLNEALKPLGLRTPFWGPLSGLTSTVGGGVSQNNAFFGASTYGSSIDSVTCLTVVLADGTIVKTGSSGTKGAKPFFRQYGPDLTGLFLADAGALAYKAEVSLKLIAAPQAEDWASFAYEDAASVSKVIADMGRLGLACEVFAFDPNLQSVRMKREGMMSDVKKLANVITSEKGGLLKGVKEGMKVAVAGRSYMEDVAYSVHYTVEGHSMAEVSAKMETLKKIALEYGGKKIENSIPKIMRANPFGPLNSIIGPRGERWVPIHGIVPMGDGVKCVAEIEALYDRLRPELDKYEIIAGFFLSTLSNNGYLIEPIFFWPEELRPLHLDILEENVVSRIKPFDANPEATEFVSHVRQSILGIFEKYGAAHLQIGRVYPFRKHREEDTWKVLEGIKALLDPDGRVNAGALGFD</sequence>
<dbReference type="PROSITE" id="PS51387">
    <property type="entry name" value="FAD_PCMH"/>
    <property type="match status" value="1"/>
</dbReference>
<evidence type="ECO:0000256" key="1">
    <source>
        <dbReference type="ARBA" id="ARBA00008000"/>
    </source>
</evidence>
<evidence type="ECO:0000313" key="5">
    <source>
        <dbReference type="EMBL" id="MFC7293051.1"/>
    </source>
</evidence>
<dbReference type="InterPro" id="IPR006094">
    <property type="entry name" value="Oxid_FAD_bind_N"/>
</dbReference>
<protein>
    <submittedName>
        <fullName evidence="5">FAD-binding oxidoreductase</fullName>
    </submittedName>
</protein>